<evidence type="ECO:0000256" key="5">
    <source>
        <dbReference type="ARBA" id="ARBA00022692"/>
    </source>
</evidence>
<dbReference type="SUPFAM" id="SSF161098">
    <property type="entry name" value="MetI-like"/>
    <property type="match status" value="1"/>
</dbReference>
<evidence type="ECO:0000313" key="11">
    <source>
        <dbReference type="Proteomes" id="UP000216345"/>
    </source>
</evidence>
<feature type="transmembrane region" description="Helical" evidence="8">
    <location>
        <begin position="106"/>
        <end position="128"/>
    </location>
</feature>
<dbReference type="CDD" id="cd06261">
    <property type="entry name" value="TM_PBP2"/>
    <property type="match status" value="1"/>
</dbReference>
<dbReference type="PANTHER" id="PTHR43357">
    <property type="entry name" value="INNER MEMBRANE ABC TRANSPORTER PERMEASE PROTEIN YDCV"/>
    <property type="match status" value="1"/>
</dbReference>
<keyword evidence="4" id="KW-0997">Cell inner membrane</keyword>
<keyword evidence="2 8" id="KW-0813">Transport</keyword>
<evidence type="ECO:0000256" key="6">
    <source>
        <dbReference type="ARBA" id="ARBA00022989"/>
    </source>
</evidence>
<evidence type="ECO:0000256" key="2">
    <source>
        <dbReference type="ARBA" id="ARBA00022448"/>
    </source>
</evidence>
<proteinExistence type="inferred from homology"/>
<dbReference type="Proteomes" id="UP000216345">
    <property type="component" value="Unassembled WGS sequence"/>
</dbReference>
<name>A0A256FUD1_9HYPH</name>
<evidence type="ECO:0000256" key="8">
    <source>
        <dbReference type="RuleBase" id="RU363032"/>
    </source>
</evidence>
<keyword evidence="7 8" id="KW-0472">Membrane</keyword>
<protein>
    <submittedName>
        <fullName evidence="10">Binding-protein-dependent transport system inner membrane component family protein</fullName>
    </submittedName>
</protein>
<feature type="transmembrane region" description="Helical" evidence="8">
    <location>
        <begin position="244"/>
        <end position="263"/>
    </location>
</feature>
<evidence type="ECO:0000256" key="3">
    <source>
        <dbReference type="ARBA" id="ARBA00022475"/>
    </source>
</evidence>
<evidence type="ECO:0000256" key="4">
    <source>
        <dbReference type="ARBA" id="ARBA00022519"/>
    </source>
</evidence>
<dbReference type="AlphaFoldDB" id="A0A256FUD1"/>
<comment type="subcellular location">
    <subcellularLocation>
        <location evidence="1">Cell inner membrane</location>
        <topology evidence="1">Multi-pass membrane protein</topology>
    </subcellularLocation>
    <subcellularLocation>
        <location evidence="8">Cell membrane</location>
        <topology evidence="8">Multi-pass membrane protein</topology>
    </subcellularLocation>
</comment>
<feature type="transmembrane region" description="Helical" evidence="8">
    <location>
        <begin position="140"/>
        <end position="164"/>
    </location>
</feature>
<keyword evidence="3" id="KW-1003">Cell membrane</keyword>
<dbReference type="EMBL" id="NNRK01000017">
    <property type="protein sequence ID" value="OYR18021.1"/>
    <property type="molecule type" value="Genomic_DNA"/>
</dbReference>
<feature type="transmembrane region" description="Helical" evidence="8">
    <location>
        <begin position="12"/>
        <end position="37"/>
    </location>
</feature>
<dbReference type="Pfam" id="PF00528">
    <property type="entry name" value="BPD_transp_1"/>
    <property type="match status" value="1"/>
</dbReference>
<organism evidence="10 11">
    <name type="scientific">Brucella rhizosphaerae</name>
    <dbReference type="NCBI Taxonomy" id="571254"/>
    <lineage>
        <taxon>Bacteria</taxon>
        <taxon>Pseudomonadati</taxon>
        <taxon>Pseudomonadota</taxon>
        <taxon>Alphaproteobacteria</taxon>
        <taxon>Hyphomicrobiales</taxon>
        <taxon>Brucellaceae</taxon>
        <taxon>Brucella/Ochrobactrum group</taxon>
        <taxon>Brucella</taxon>
    </lineage>
</organism>
<feature type="transmembrane region" description="Helical" evidence="8">
    <location>
        <begin position="66"/>
        <end position="94"/>
    </location>
</feature>
<dbReference type="GO" id="GO:0055085">
    <property type="term" value="P:transmembrane transport"/>
    <property type="evidence" value="ECO:0007669"/>
    <property type="project" value="InterPro"/>
</dbReference>
<reference evidence="10 11" key="1">
    <citation type="submission" date="2017-07" db="EMBL/GenBank/DDBJ databases">
        <title>Phylogenetic study on the rhizospheric bacterium Ochrobactrum sp. A44.</title>
        <authorList>
            <person name="Krzyzanowska D.M."/>
            <person name="Ossowicki A."/>
            <person name="Rajewska M."/>
            <person name="Maciag T."/>
            <person name="Kaczynski Z."/>
            <person name="Czerwicka M."/>
            <person name="Jafra S."/>
        </authorList>
    </citation>
    <scope>NUCLEOTIDE SEQUENCE [LARGE SCALE GENOMIC DNA]</scope>
    <source>
        <strain evidence="10 11">PR17</strain>
    </source>
</reference>
<evidence type="ECO:0000256" key="7">
    <source>
        <dbReference type="ARBA" id="ARBA00023136"/>
    </source>
</evidence>
<dbReference type="eggNOG" id="COG1177">
    <property type="taxonomic scope" value="Bacteria"/>
</dbReference>
<accession>A0A256FUD1</accession>
<comment type="similarity">
    <text evidence="8">Belongs to the binding-protein-dependent transport system permease family.</text>
</comment>
<comment type="caution">
    <text evidence="10">The sequence shown here is derived from an EMBL/GenBank/DDBJ whole genome shotgun (WGS) entry which is preliminary data.</text>
</comment>
<evidence type="ECO:0000259" key="9">
    <source>
        <dbReference type="PROSITE" id="PS50928"/>
    </source>
</evidence>
<keyword evidence="5 8" id="KW-0812">Transmembrane</keyword>
<dbReference type="PANTHER" id="PTHR43357:SF4">
    <property type="entry name" value="INNER MEMBRANE ABC TRANSPORTER PERMEASE PROTEIN YDCV"/>
    <property type="match status" value="1"/>
</dbReference>
<dbReference type="InterPro" id="IPR000515">
    <property type="entry name" value="MetI-like"/>
</dbReference>
<keyword evidence="6 8" id="KW-1133">Transmembrane helix</keyword>
<dbReference type="Gene3D" id="1.10.3720.10">
    <property type="entry name" value="MetI-like"/>
    <property type="match status" value="1"/>
</dbReference>
<feature type="domain" description="ABC transmembrane type-1" evidence="9">
    <location>
        <begin position="70"/>
        <end position="264"/>
    </location>
</feature>
<dbReference type="InterPro" id="IPR035906">
    <property type="entry name" value="MetI-like_sf"/>
</dbReference>
<sequence>MVRGNSLSERLGRLGAATMIAFSLVLMLLPLVLVFWLSVISNEILSLPVEGYSLHWFSEAFRQPQFFSGFLLSIAVASFAMFAGLLVSVPAAIVIIRRSFRGRSALIQLLMSPLTVPAIVIGAALYVTVVEIEIASGAPIVGSTGVFVAGHVLLTIPWCIRLLLASLEGVNMTVEEAAASLGAKPSTVVWLVTLPLIKPGIFAAAVFSFVVSFGNLEVSIFLSAPGQVTLPVAMMQYLEWKIDPTIAAVSVLQVLFVALMLMISNRFVNISRMV</sequence>
<evidence type="ECO:0000313" key="10">
    <source>
        <dbReference type="EMBL" id="OYR18021.1"/>
    </source>
</evidence>
<gene>
    <name evidence="10" type="ORF">CEV32_3548</name>
</gene>
<evidence type="ECO:0000256" key="1">
    <source>
        <dbReference type="ARBA" id="ARBA00004429"/>
    </source>
</evidence>
<keyword evidence="11" id="KW-1185">Reference proteome</keyword>
<dbReference type="PROSITE" id="PS50928">
    <property type="entry name" value="ABC_TM1"/>
    <property type="match status" value="1"/>
</dbReference>
<dbReference type="GO" id="GO:0005886">
    <property type="term" value="C:plasma membrane"/>
    <property type="evidence" value="ECO:0007669"/>
    <property type="project" value="UniProtKB-SubCell"/>
</dbReference>